<dbReference type="SUPFAM" id="SSF48317">
    <property type="entry name" value="Acid phosphatase/Vanadium-dependent haloperoxidase"/>
    <property type="match status" value="1"/>
</dbReference>
<gene>
    <name evidence="4" type="ORF">SAMN04487906_1549</name>
</gene>
<dbReference type="PANTHER" id="PTHR34599">
    <property type="entry name" value="PEROXIDASE-RELATED"/>
    <property type="match status" value="1"/>
</dbReference>
<dbReference type="InterPro" id="IPR055161">
    <property type="entry name" value="NapH1-like_2nd"/>
</dbReference>
<dbReference type="PANTHER" id="PTHR34599:SF2">
    <property type="entry name" value="TRAF-TYPE DOMAIN-CONTAINING PROTEIN"/>
    <property type="match status" value="1"/>
</dbReference>
<dbReference type="AlphaFoldDB" id="A0A1I6SDT0"/>
<evidence type="ECO:0000259" key="3">
    <source>
        <dbReference type="Pfam" id="PF22778"/>
    </source>
</evidence>
<protein>
    <submittedName>
        <fullName evidence="4">PAP2 superfamily protein</fullName>
    </submittedName>
</protein>
<evidence type="ECO:0000256" key="1">
    <source>
        <dbReference type="SAM" id="SignalP"/>
    </source>
</evidence>
<dbReference type="InterPro" id="IPR052559">
    <property type="entry name" value="V-haloperoxidase"/>
</dbReference>
<dbReference type="InterPro" id="IPR049283">
    <property type="entry name" value="DUF6851"/>
</dbReference>
<dbReference type="Gene3D" id="1.10.606.20">
    <property type="match status" value="1"/>
</dbReference>
<keyword evidence="1" id="KW-0732">Signal</keyword>
<dbReference type="CDD" id="cd03398">
    <property type="entry name" value="PAP2_haloperoxidase"/>
    <property type="match status" value="1"/>
</dbReference>
<feature type="domain" description="DUF6851" evidence="2">
    <location>
        <begin position="80"/>
        <end position="218"/>
    </location>
</feature>
<dbReference type="RefSeq" id="WP_074978028.1">
    <property type="nucleotide sequence ID" value="NZ_FPAG01000004.1"/>
</dbReference>
<evidence type="ECO:0000313" key="5">
    <source>
        <dbReference type="Proteomes" id="UP000183209"/>
    </source>
</evidence>
<proteinExistence type="predicted"/>
<dbReference type="InterPro" id="IPR036938">
    <property type="entry name" value="PAP2/HPO_sf"/>
</dbReference>
<dbReference type="Pfam" id="PF21167">
    <property type="entry name" value="DUF6851"/>
    <property type="match status" value="1"/>
</dbReference>
<organism evidence="4 5">
    <name type="scientific">Zhouia amylolytica</name>
    <dbReference type="NCBI Taxonomy" id="376730"/>
    <lineage>
        <taxon>Bacteria</taxon>
        <taxon>Pseudomonadati</taxon>
        <taxon>Bacteroidota</taxon>
        <taxon>Flavobacteriia</taxon>
        <taxon>Flavobacteriales</taxon>
        <taxon>Flavobacteriaceae</taxon>
        <taxon>Zhouia</taxon>
    </lineage>
</organism>
<evidence type="ECO:0000313" key="4">
    <source>
        <dbReference type="EMBL" id="SFS75087.1"/>
    </source>
</evidence>
<dbReference type="OrthoDB" id="9780455at2"/>
<dbReference type="Proteomes" id="UP000183209">
    <property type="component" value="Unassembled WGS sequence"/>
</dbReference>
<name>A0A1I6SDT0_9FLAO</name>
<feature type="signal peptide" evidence="1">
    <location>
        <begin position="1"/>
        <end position="17"/>
    </location>
</feature>
<reference evidence="4 5" key="1">
    <citation type="submission" date="2016-10" db="EMBL/GenBank/DDBJ databases">
        <authorList>
            <person name="de Groot N.N."/>
        </authorList>
    </citation>
    <scope>NUCLEOTIDE SEQUENCE [LARGE SCALE GENOMIC DNA]</scope>
    <source>
        <strain evidence="4 5">CGMCC 1.6114</strain>
    </source>
</reference>
<feature type="domain" description="Vanadium-dependent haloperoxidase NapH1-like second helical-bundle" evidence="3">
    <location>
        <begin position="326"/>
        <end position="477"/>
    </location>
</feature>
<dbReference type="EMBL" id="FPAG01000004">
    <property type="protein sequence ID" value="SFS75087.1"/>
    <property type="molecule type" value="Genomic_DNA"/>
</dbReference>
<feature type="chain" id="PRO_5010253376" evidence="1">
    <location>
        <begin position="18"/>
        <end position="505"/>
    </location>
</feature>
<evidence type="ECO:0000259" key="2">
    <source>
        <dbReference type="Pfam" id="PF21167"/>
    </source>
</evidence>
<dbReference type="Pfam" id="PF22778">
    <property type="entry name" value="VCPO_2nd"/>
    <property type="match status" value="1"/>
</dbReference>
<accession>A0A1I6SDT0</accession>
<sequence>MKLKLIKLSLLACVIMAFVNCKQGNDRKNDVAENKLNTEEQALGENNVAYQWAHTALEATANDTDKFKPRPTITSRFLGLIFTAMFDAWSRYDEKAATVYLDGVERRPQDEQTIKNKEIAISYAAYRAMSEYFYSDSTLFRNKMKELQLDPDNHSLDPTTPEGIGNLAAKMVIEGRKNDGSNQYGEVEGSDGKPYFDYTGYKPVNDVENNTDINRWQPKYFSDGNGGQFAPGCLTPYWQNVKPLLLKSSDQFRPGPPPMVGSEQLKEEVAEVVELQANLTPENKALVEFMRDGPKSVQQAGHWLIFAQDVSRRDKHTLDEDVKMYFLVESVAMDAFIACWDSKMHYDFARPFALVHEYYQDKTIKAWAGPDKGMVEMKGQYWRPYSPDTFLCPPFPSYVSGHSTISGGCAEALKLFKGSDEFGSEVELVPGALTEPDNVDDPVVLKFPTFTKAGEMAGISRVMGGYHIQADNIEGLELGRNVARYNYKKFLELIGEKEQIAQVNK</sequence>